<gene>
    <name evidence="2" type="ORF">FC78_GL001447</name>
</gene>
<keyword evidence="3" id="KW-1185">Reference proteome</keyword>
<dbReference type="Proteomes" id="UP000051515">
    <property type="component" value="Unassembled WGS sequence"/>
</dbReference>
<protein>
    <submittedName>
        <fullName evidence="2">Acetyltransferase, gnat family protein</fullName>
    </submittedName>
</protein>
<dbReference type="InterPro" id="IPR000182">
    <property type="entry name" value="GNAT_dom"/>
</dbReference>
<dbReference type="InterPro" id="IPR016181">
    <property type="entry name" value="Acyl_CoA_acyltransferase"/>
</dbReference>
<name>A0A0R1KPT1_9LACO</name>
<dbReference type="PROSITE" id="PS51186">
    <property type="entry name" value="GNAT"/>
    <property type="match status" value="1"/>
</dbReference>
<dbReference type="OrthoDB" id="948250at2"/>
<dbReference type="STRING" id="1423788.FC78_GL001447"/>
<evidence type="ECO:0000313" key="2">
    <source>
        <dbReference type="EMBL" id="KRK83491.1"/>
    </source>
</evidence>
<evidence type="ECO:0000313" key="3">
    <source>
        <dbReference type="Proteomes" id="UP000051515"/>
    </source>
</evidence>
<dbReference type="Gene3D" id="3.40.630.30">
    <property type="match status" value="1"/>
</dbReference>
<dbReference type="PANTHER" id="PTHR43415">
    <property type="entry name" value="SPERMIDINE N(1)-ACETYLTRANSFERASE"/>
    <property type="match status" value="1"/>
</dbReference>
<dbReference type="SUPFAM" id="SSF55729">
    <property type="entry name" value="Acyl-CoA N-acyltransferases (Nat)"/>
    <property type="match status" value="1"/>
</dbReference>
<dbReference type="PATRIC" id="fig|1423788.3.peg.1493"/>
<dbReference type="RefSeq" id="WP_056951660.1">
    <property type="nucleotide sequence ID" value="NZ_AZDY01000036.1"/>
</dbReference>
<accession>A0A0R1KPT1</accession>
<dbReference type="CDD" id="cd04301">
    <property type="entry name" value="NAT_SF"/>
    <property type="match status" value="1"/>
</dbReference>
<feature type="domain" description="N-acetyltransferase" evidence="1">
    <location>
        <begin position="5"/>
        <end position="154"/>
    </location>
</feature>
<dbReference type="GO" id="GO:0016747">
    <property type="term" value="F:acyltransferase activity, transferring groups other than amino-acyl groups"/>
    <property type="evidence" value="ECO:0007669"/>
    <property type="project" value="InterPro"/>
</dbReference>
<proteinExistence type="predicted"/>
<keyword evidence="2" id="KW-0808">Transferase</keyword>
<comment type="caution">
    <text evidence="2">The sequence shown here is derived from an EMBL/GenBank/DDBJ whole genome shotgun (WGS) entry which is preliminary data.</text>
</comment>
<dbReference type="EMBL" id="AZDY01000036">
    <property type="protein sequence ID" value="KRK83491.1"/>
    <property type="molecule type" value="Genomic_DNA"/>
</dbReference>
<evidence type="ECO:0000259" key="1">
    <source>
        <dbReference type="PROSITE" id="PS51186"/>
    </source>
</evidence>
<reference evidence="2 3" key="1">
    <citation type="journal article" date="2015" name="Genome Announc.">
        <title>Expanding the biotechnology potential of lactobacilli through comparative genomics of 213 strains and associated genera.</title>
        <authorList>
            <person name="Sun Z."/>
            <person name="Harris H.M."/>
            <person name="McCann A."/>
            <person name="Guo C."/>
            <person name="Argimon S."/>
            <person name="Zhang W."/>
            <person name="Yang X."/>
            <person name="Jeffery I.B."/>
            <person name="Cooney J.C."/>
            <person name="Kagawa T.F."/>
            <person name="Liu W."/>
            <person name="Song Y."/>
            <person name="Salvetti E."/>
            <person name="Wrobel A."/>
            <person name="Rasinkangas P."/>
            <person name="Parkhill J."/>
            <person name="Rea M.C."/>
            <person name="O'Sullivan O."/>
            <person name="Ritari J."/>
            <person name="Douillard F.P."/>
            <person name="Paul Ross R."/>
            <person name="Yang R."/>
            <person name="Briner A.E."/>
            <person name="Felis G.E."/>
            <person name="de Vos W.M."/>
            <person name="Barrangou R."/>
            <person name="Klaenhammer T.R."/>
            <person name="Caufield P.W."/>
            <person name="Cui Y."/>
            <person name="Zhang H."/>
            <person name="O'Toole P.W."/>
        </authorList>
    </citation>
    <scope>NUCLEOTIDE SEQUENCE [LARGE SCALE GENOMIC DNA]</scope>
    <source>
        <strain evidence="2 3">DSM 19674</strain>
    </source>
</reference>
<dbReference type="PANTHER" id="PTHR43415:SF3">
    <property type="entry name" value="GNAT-FAMILY ACETYLTRANSFERASE"/>
    <property type="match status" value="1"/>
</dbReference>
<dbReference type="AlphaFoldDB" id="A0A0R1KPT1"/>
<organism evidence="2 3">
    <name type="scientific">Companilactobacillus bobalius DSM 19674</name>
    <dbReference type="NCBI Taxonomy" id="1423788"/>
    <lineage>
        <taxon>Bacteria</taxon>
        <taxon>Bacillati</taxon>
        <taxon>Bacillota</taxon>
        <taxon>Bacilli</taxon>
        <taxon>Lactobacillales</taxon>
        <taxon>Lactobacillaceae</taxon>
        <taxon>Companilactobacillus</taxon>
        <taxon>Companilactobacillus bobalius</taxon>
    </lineage>
</organism>
<sequence>MSEELTLREAIPSDAAKLISFLKKASQQSDFIVFEDLKDLTVKTEEKSLDAIYQSKVDELMVAVFDEGIIGYCRIEAKDNEQAELGIVIDKDFWNNGIASYLIEDTLDWLESSPLKKIFLEVYKNNPVAIHIYQKYGFATELTKDKTLIMSKMV</sequence>
<dbReference type="Pfam" id="PF00583">
    <property type="entry name" value="Acetyltransf_1"/>
    <property type="match status" value="1"/>
</dbReference>